<dbReference type="SUPFAM" id="SSF82607">
    <property type="entry name" value="YbaB-like"/>
    <property type="match status" value="1"/>
</dbReference>
<protein>
    <submittedName>
        <fullName evidence="2">YbaB/EbfC family nucleoid-associated protein</fullName>
    </submittedName>
</protein>
<gene>
    <name evidence="2" type="ORF">J4573_44995</name>
</gene>
<dbReference type="InterPro" id="IPR004401">
    <property type="entry name" value="YbaB/EbfC"/>
</dbReference>
<feature type="region of interest" description="Disordered" evidence="1">
    <location>
        <begin position="136"/>
        <end position="157"/>
    </location>
</feature>
<evidence type="ECO:0000313" key="2">
    <source>
        <dbReference type="EMBL" id="MBO2454310.1"/>
    </source>
</evidence>
<name>A0A939PL37_9ACTN</name>
<reference evidence="2" key="1">
    <citation type="submission" date="2021-03" db="EMBL/GenBank/DDBJ databases">
        <authorList>
            <person name="Kanchanasin P."/>
            <person name="Saeng-In P."/>
            <person name="Phongsopitanun W."/>
            <person name="Yuki M."/>
            <person name="Kudo T."/>
            <person name="Ohkuma M."/>
            <person name="Tanasupawat S."/>
        </authorList>
    </citation>
    <scope>NUCLEOTIDE SEQUENCE</scope>
    <source>
        <strain evidence="2">GKU 128</strain>
    </source>
</reference>
<dbReference type="Gene3D" id="3.30.1310.10">
    <property type="entry name" value="Nucleoid-associated protein YbaB-like domain"/>
    <property type="match status" value="1"/>
</dbReference>
<evidence type="ECO:0000313" key="3">
    <source>
        <dbReference type="Proteomes" id="UP000669179"/>
    </source>
</evidence>
<organism evidence="2 3">
    <name type="scientific">Actinomadura barringtoniae</name>
    <dbReference type="NCBI Taxonomy" id="1427535"/>
    <lineage>
        <taxon>Bacteria</taxon>
        <taxon>Bacillati</taxon>
        <taxon>Actinomycetota</taxon>
        <taxon>Actinomycetes</taxon>
        <taxon>Streptosporangiales</taxon>
        <taxon>Thermomonosporaceae</taxon>
        <taxon>Actinomadura</taxon>
    </lineage>
</organism>
<dbReference type="EMBL" id="JAGEOJ010000025">
    <property type="protein sequence ID" value="MBO2454310.1"/>
    <property type="molecule type" value="Genomic_DNA"/>
</dbReference>
<evidence type="ECO:0000256" key="1">
    <source>
        <dbReference type="SAM" id="MobiDB-lite"/>
    </source>
</evidence>
<dbReference type="AlphaFoldDB" id="A0A939PL37"/>
<keyword evidence="3" id="KW-1185">Reference proteome</keyword>
<dbReference type="GO" id="GO:0003677">
    <property type="term" value="F:DNA binding"/>
    <property type="evidence" value="ECO:0007669"/>
    <property type="project" value="InterPro"/>
</dbReference>
<sequence length="157" mass="17226">MADFSEGVGRYQRDMEQQMGEYTKIQDAIKEAVGRGEAAEGKITAEYRTEGGLTRLDFDPRALRLSSEELSYEIRTAVNAAAEDFQAKVREASSALFKFDNAEKALDPSAALASLDKMANGFATQMRDLARELGLQQQRAKEAMDNYTGPGHPGAQP</sequence>
<comment type="caution">
    <text evidence="2">The sequence shown here is derived from an EMBL/GenBank/DDBJ whole genome shotgun (WGS) entry which is preliminary data.</text>
</comment>
<dbReference type="Pfam" id="PF02575">
    <property type="entry name" value="YbaB_DNA_bd"/>
    <property type="match status" value="1"/>
</dbReference>
<dbReference type="InterPro" id="IPR036894">
    <property type="entry name" value="YbaB-like_sf"/>
</dbReference>
<dbReference type="RefSeq" id="WP_208262505.1">
    <property type="nucleotide sequence ID" value="NZ_JAGEOJ010000025.1"/>
</dbReference>
<dbReference type="Proteomes" id="UP000669179">
    <property type="component" value="Unassembled WGS sequence"/>
</dbReference>
<proteinExistence type="predicted"/>
<accession>A0A939PL37</accession>